<keyword evidence="2" id="KW-1185">Reference proteome</keyword>
<sequence>MRMVATSSQVPDKTQILHKPRATGIGCFNTNFPLLGTLLMTNWTTSCTDICIEVERQRKDKKSNRSTGAKGQRPRRQLADWELWETR</sequence>
<reference evidence="3" key="1">
    <citation type="submission" date="2022-11" db="UniProtKB">
        <authorList>
            <consortium name="WormBaseParasite"/>
        </authorList>
    </citation>
    <scope>IDENTIFICATION</scope>
</reference>
<evidence type="ECO:0000256" key="1">
    <source>
        <dbReference type="SAM" id="MobiDB-lite"/>
    </source>
</evidence>
<proteinExistence type="predicted"/>
<dbReference type="AlphaFoldDB" id="A0A915ISR4"/>
<organism evidence="2 3">
    <name type="scientific">Romanomermis culicivorax</name>
    <name type="common">Nematode worm</name>
    <dbReference type="NCBI Taxonomy" id="13658"/>
    <lineage>
        <taxon>Eukaryota</taxon>
        <taxon>Metazoa</taxon>
        <taxon>Ecdysozoa</taxon>
        <taxon>Nematoda</taxon>
        <taxon>Enoplea</taxon>
        <taxon>Dorylaimia</taxon>
        <taxon>Mermithida</taxon>
        <taxon>Mermithoidea</taxon>
        <taxon>Mermithidae</taxon>
        <taxon>Romanomermis</taxon>
    </lineage>
</organism>
<name>A0A915ISR4_ROMCU</name>
<dbReference type="WBParaSite" id="nRc.2.0.1.t16409-RA">
    <property type="protein sequence ID" value="nRc.2.0.1.t16409-RA"/>
    <property type="gene ID" value="nRc.2.0.1.g16409"/>
</dbReference>
<feature type="region of interest" description="Disordered" evidence="1">
    <location>
        <begin position="58"/>
        <end position="87"/>
    </location>
</feature>
<accession>A0A915ISR4</accession>
<dbReference type="Proteomes" id="UP000887565">
    <property type="component" value="Unplaced"/>
</dbReference>
<evidence type="ECO:0000313" key="3">
    <source>
        <dbReference type="WBParaSite" id="nRc.2.0.1.t16409-RA"/>
    </source>
</evidence>
<protein>
    <submittedName>
        <fullName evidence="3">Uncharacterized protein</fullName>
    </submittedName>
</protein>
<evidence type="ECO:0000313" key="2">
    <source>
        <dbReference type="Proteomes" id="UP000887565"/>
    </source>
</evidence>